<name>A0A6M9Q1N1_9BURK</name>
<proteinExistence type="predicted"/>
<evidence type="ECO:0000313" key="1">
    <source>
        <dbReference type="EMBL" id="QKM62163.1"/>
    </source>
</evidence>
<organism evidence="1 2">
    <name type="scientific">Polynucleobacter antarcticus</name>
    <dbReference type="NCBI Taxonomy" id="1743162"/>
    <lineage>
        <taxon>Bacteria</taxon>
        <taxon>Pseudomonadati</taxon>
        <taxon>Pseudomonadota</taxon>
        <taxon>Betaproteobacteria</taxon>
        <taxon>Burkholderiales</taxon>
        <taxon>Burkholderiaceae</taxon>
        <taxon>Polynucleobacter</taxon>
    </lineage>
</organism>
<keyword evidence="2" id="KW-1185">Reference proteome</keyword>
<evidence type="ECO:0008006" key="3">
    <source>
        <dbReference type="Google" id="ProtNLM"/>
    </source>
</evidence>
<dbReference type="EMBL" id="CP028941">
    <property type="protein sequence ID" value="QKM62163.1"/>
    <property type="molecule type" value="Genomic_DNA"/>
</dbReference>
<dbReference type="KEGG" id="pani:DCO16_03160"/>
<dbReference type="AlphaFoldDB" id="A0A6M9Q1N1"/>
<evidence type="ECO:0000313" key="2">
    <source>
        <dbReference type="Proteomes" id="UP000500806"/>
    </source>
</evidence>
<reference evidence="1 2" key="1">
    <citation type="submission" date="2018-04" db="EMBL/GenBank/DDBJ databases">
        <title>Polynucleobacter sp. LimPoW16 genome.</title>
        <authorList>
            <person name="Hahn M.W."/>
        </authorList>
    </citation>
    <scope>NUCLEOTIDE SEQUENCE [LARGE SCALE GENOMIC DNA]</scope>
    <source>
        <strain evidence="1 2">LimPoW16</strain>
    </source>
</reference>
<sequence length="106" mass="11979">MEIEMAHVGHSWLKTKPGSYEKVCKRFHKFADEVMSHHSDLHDVIIIGNPAQNIIEGFGIWENASHAANLEDGTDFASFMADVAGELAEPFHRNDLELLYRMKPSV</sequence>
<gene>
    <name evidence="1" type="ORF">DCO16_03160</name>
</gene>
<dbReference type="Proteomes" id="UP000500806">
    <property type="component" value="Chromosome"/>
</dbReference>
<protein>
    <recommendedName>
        <fullName evidence="3">ABM domain-containing protein</fullName>
    </recommendedName>
</protein>
<accession>A0A6M9Q1N1</accession>